<comment type="similarity">
    <text evidence="2">Belongs to the EamA transporter family.</text>
</comment>
<keyword evidence="4 6" id="KW-1133">Transmembrane helix</keyword>
<sequence>MKSKITFALLVILTTSLMGSSFAVAKIGLQYISPLLLVGIRFILAGLLMIGIVRLFKRPHPKKGSDWVKITVIGACQTAGVMGCIFLSLRTITAGESAILTFTNPLLVVILGTIALKINYRFIQWAGVLLGLFGVFITMGGQLQLEIGTLFGISSAIFWATATLLIKKWGQDFDVWVLTAYQMLFGGILLLVLSLLLEDLQLVFNPVSIFVLIWLAIPASIVQFAVWFYLLQNGNPGKVSAFLFLAPFFGILSGWLILDEKIGLTLLAGGVLIFAGIFLVNWPEKTGESTKSVESVLK</sequence>
<keyword evidence="5 6" id="KW-0472">Membrane</keyword>
<evidence type="ECO:0000256" key="2">
    <source>
        <dbReference type="ARBA" id="ARBA00007362"/>
    </source>
</evidence>
<evidence type="ECO:0000256" key="3">
    <source>
        <dbReference type="ARBA" id="ARBA00022692"/>
    </source>
</evidence>
<evidence type="ECO:0000313" key="9">
    <source>
        <dbReference type="Proteomes" id="UP000525923"/>
    </source>
</evidence>
<feature type="domain" description="EamA" evidence="7">
    <location>
        <begin position="8"/>
        <end position="139"/>
    </location>
</feature>
<feature type="transmembrane region" description="Helical" evidence="6">
    <location>
        <begin position="147"/>
        <end position="166"/>
    </location>
</feature>
<reference evidence="8 9" key="1">
    <citation type="submission" date="2020-08" db="EMBL/GenBank/DDBJ databases">
        <title>Genomic Encyclopedia of Type Strains, Phase IV (KMG-IV): sequencing the most valuable type-strain genomes for metagenomic binning, comparative biology and taxonomic classification.</title>
        <authorList>
            <person name="Goeker M."/>
        </authorList>
    </citation>
    <scope>NUCLEOTIDE SEQUENCE [LARGE SCALE GENOMIC DNA]</scope>
    <source>
        <strain evidence="8 9">DSM 15895</strain>
    </source>
</reference>
<feature type="transmembrane region" description="Helical" evidence="6">
    <location>
        <begin position="35"/>
        <end position="56"/>
    </location>
</feature>
<evidence type="ECO:0000256" key="4">
    <source>
        <dbReference type="ARBA" id="ARBA00022989"/>
    </source>
</evidence>
<feature type="transmembrane region" description="Helical" evidence="6">
    <location>
        <begin position="239"/>
        <end position="258"/>
    </location>
</feature>
<name>A0A7W8CU84_9BACL</name>
<dbReference type="OrthoDB" id="149142at2"/>
<comment type="caution">
    <text evidence="8">The sequence shown here is derived from an EMBL/GenBank/DDBJ whole genome shotgun (WGS) entry which is preliminary data.</text>
</comment>
<feature type="transmembrane region" description="Helical" evidence="6">
    <location>
        <begin position="173"/>
        <end position="197"/>
    </location>
</feature>
<dbReference type="Pfam" id="PF00892">
    <property type="entry name" value="EamA"/>
    <property type="match status" value="2"/>
</dbReference>
<dbReference type="PANTHER" id="PTHR32322">
    <property type="entry name" value="INNER MEMBRANE TRANSPORTER"/>
    <property type="match status" value="1"/>
</dbReference>
<dbReference type="Proteomes" id="UP000525923">
    <property type="component" value="Unassembled WGS sequence"/>
</dbReference>
<evidence type="ECO:0000259" key="7">
    <source>
        <dbReference type="Pfam" id="PF00892"/>
    </source>
</evidence>
<keyword evidence="3 6" id="KW-0812">Transmembrane</keyword>
<dbReference type="RefSeq" id="WP_135500153.1">
    <property type="nucleotide sequence ID" value="NZ_JACHHE010000005.1"/>
</dbReference>
<feature type="transmembrane region" description="Helical" evidence="6">
    <location>
        <begin position="98"/>
        <end position="116"/>
    </location>
</feature>
<protein>
    <submittedName>
        <fullName evidence="8">Drug/metabolite transporter (DMT)-like permease</fullName>
    </submittedName>
</protein>
<accession>A0A7W8CU84</accession>
<organism evidence="8 9">
    <name type="scientific">Planococcus koreensis</name>
    <dbReference type="NCBI Taxonomy" id="112331"/>
    <lineage>
        <taxon>Bacteria</taxon>
        <taxon>Bacillati</taxon>
        <taxon>Bacillota</taxon>
        <taxon>Bacilli</taxon>
        <taxon>Bacillales</taxon>
        <taxon>Caryophanaceae</taxon>
        <taxon>Planococcus</taxon>
    </lineage>
</organism>
<dbReference type="GO" id="GO:0016020">
    <property type="term" value="C:membrane"/>
    <property type="evidence" value="ECO:0007669"/>
    <property type="project" value="UniProtKB-SubCell"/>
</dbReference>
<dbReference type="AlphaFoldDB" id="A0A7W8CU84"/>
<feature type="transmembrane region" description="Helical" evidence="6">
    <location>
        <begin position="68"/>
        <end position="92"/>
    </location>
</feature>
<dbReference type="InterPro" id="IPR050638">
    <property type="entry name" value="AA-Vitamin_Transporters"/>
</dbReference>
<comment type="subcellular location">
    <subcellularLocation>
        <location evidence="1">Endomembrane system</location>
        <topology evidence="1">Multi-pass membrane protein</topology>
    </subcellularLocation>
</comment>
<dbReference type="InterPro" id="IPR037185">
    <property type="entry name" value="EmrE-like"/>
</dbReference>
<feature type="transmembrane region" description="Helical" evidence="6">
    <location>
        <begin position="264"/>
        <end position="282"/>
    </location>
</feature>
<feature type="transmembrane region" description="Helical" evidence="6">
    <location>
        <begin position="209"/>
        <end position="230"/>
    </location>
</feature>
<evidence type="ECO:0000313" key="8">
    <source>
        <dbReference type="EMBL" id="MBB5180618.1"/>
    </source>
</evidence>
<dbReference type="EMBL" id="JACHHE010000005">
    <property type="protein sequence ID" value="MBB5180618.1"/>
    <property type="molecule type" value="Genomic_DNA"/>
</dbReference>
<proteinExistence type="inferred from homology"/>
<dbReference type="SUPFAM" id="SSF103481">
    <property type="entry name" value="Multidrug resistance efflux transporter EmrE"/>
    <property type="match status" value="2"/>
</dbReference>
<feature type="transmembrane region" description="Helical" evidence="6">
    <location>
        <begin position="123"/>
        <end position="141"/>
    </location>
</feature>
<dbReference type="PANTHER" id="PTHR32322:SF2">
    <property type="entry name" value="EAMA DOMAIN-CONTAINING PROTEIN"/>
    <property type="match status" value="1"/>
</dbReference>
<evidence type="ECO:0000256" key="1">
    <source>
        <dbReference type="ARBA" id="ARBA00004127"/>
    </source>
</evidence>
<feature type="domain" description="EamA" evidence="7">
    <location>
        <begin position="147"/>
        <end position="281"/>
    </location>
</feature>
<evidence type="ECO:0000256" key="5">
    <source>
        <dbReference type="ARBA" id="ARBA00023136"/>
    </source>
</evidence>
<keyword evidence="9" id="KW-1185">Reference proteome</keyword>
<evidence type="ECO:0000256" key="6">
    <source>
        <dbReference type="SAM" id="Phobius"/>
    </source>
</evidence>
<dbReference type="InterPro" id="IPR000620">
    <property type="entry name" value="EamA_dom"/>
</dbReference>
<gene>
    <name evidence="8" type="ORF">HNQ44_002047</name>
</gene>